<dbReference type="InterPro" id="IPR041121">
    <property type="entry name" value="SDH_C"/>
</dbReference>
<keyword evidence="2" id="KW-0057">Aromatic amino acid biosynthesis</keyword>
<dbReference type="InterPro" id="IPR013708">
    <property type="entry name" value="Shikimate_DH-bd_N"/>
</dbReference>
<keyword evidence="5" id="KW-0560">Oxidoreductase</keyword>
<dbReference type="GO" id="GO:0009423">
    <property type="term" value="P:chorismate biosynthetic process"/>
    <property type="evidence" value="ECO:0007669"/>
    <property type="project" value="TreeGrafter"/>
</dbReference>
<keyword evidence="6" id="KW-1185">Reference proteome</keyword>
<reference evidence="5 6" key="1">
    <citation type="submission" date="2019-06" db="EMBL/GenBank/DDBJ databases">
        <title>Aeromicrobium sp. nov., isolated from a maize field.</title>
        <authorList>
            <person name="Lin S.-Y."/>
            <person name="Tsai C.-F."/>
            <person name="Young C.-C."/>
        </authorList>
    </citation>
    <scope>NUCLEOTIDE SEQUENCE [LARGE SCALE GENOMIC DNA]</scope>
    <source>
        <strain evidence="5 6">CC-CFT486</strain>
    </source>
</reference>
<proteinExistence type="predicted"/>
<dbReference type="EMBL" id="VDUX01000001">
    <property type="protein sequence ID" value="TXL62971.1"/>
    <property type="molecule type" value="Genomic_DNA"/>
</dbReference>
<sequence>MTRCAVLGSPIGHSLSPVMHRAAYAALDLDWTYEAVEVQEDGLPAFLDGLDDGWRGFSVTAPLKRAAARLATSVDDEVDRLGVANTVLLDGDGRSAHNTDVPGAVAALAERGVEDVELVRILGGGATAASFASVAQRMGARRVELFVREPSRAVDAAQVAEKLGLEVGVRTIDKPILDVAELLVSTVPSDVIGSRSHELVESARAVFDVVYDPWPSRLVEAAVSAERPAVSGIDLLAHQAALQVELMTGRTVDVAVLRDAALDSLPD</sequence>
<evidence type="ECO:0000256" key="2">
    <source>
        <dbReference type="ARBA" id="ARBA00023141"/>
    </source>
</evidence>
<dbReference type="PANTHER" id="PTHR21089">
    <property type="entry name" value="SHIKIMATE DEHYDROGENASE"/>
    <property type="match status" value="1"/>
</dbReference>
<dbReference type="InterPro" id="IPR022893">
    <property type="entry name" value="Shikimate_DH_fam"/>
</dbReference>
<keyword evidence="2" id="KW-0028">Amino-acid biosynthesis</keyword>
<dbReference type="Pfam" id="PF18317">
    <property type="entry name" value="SDH_C"/>
    <property type="match status" value="1"/>
</dbReference>
<evidence type="ECO:0000313" key="6">
    <source>
        <dbReference type="Proteomes" id="UP000321571"/>
    </source>
</evidence>
<dbReference type="Gene3D" id="3.40.50.720">
    <property type="entry name" value="NAD(P)-binding Rossmann-like Domain"/>
    <property type="match status" value="1"/>
</dbReference>
<dbReference type="NCBIfam" id="NF001311">
    <property type="entry name" value="PRK00258.1-3"/>
    <property type="match status" value="1"/>
</dbReference>
<dbReference type="GO" id="GO:0004764">
    <property type="term" value="F:shikimate 3-dehydrogenase (NADP+) activity"/>
    <property type="evidence" value="ECO:0007669"/>
    <property type="project" value="UniProtKB-EC"/>
</dbReference>
<name>A0A5C8NQ37_9ACTN</name>
<evidence type="ECO:0000313" key="5">
    <source>
        <dbReference type="EMBL" id="TXL62971.1"/>
    </source>
</evidence>
<dbReference type="Pfam" id="PF08501">
    <property type="entry name" value="Shikimate_dh_N"/>
    <property type="match status" value="1"/>
</dbReference>
<dbReference type="InterPro" id="IPR036291">
    <property type="entry name" value="NAD(P)-bd_dom_sf"/>
</dbReference>
<feature type="domain" description="SDH C-terminal" evidence="4">
    <location>
        <begin position="232"/>
        <end position="262"/>
    </location>
</feature>
<comment type="pathway">
    <text evidence="1">Metabolic intermediate biosynthesis; chorismate biosynthesis; chorismate from D-erythrose 4-phosphate and phosphoenolpyruvate: step 4/7.</text>
</comment>
<dbReference type="GO" id="GO:0005829">
    <property type="term" value="C:cytosol"/>
    <property type="evidence" value="ECO:0007669"/>
    <property type="project" value="TreeGrafter"/>
</dbReference>
<dbReference type="RefSeq" id="WP_147683161.1">
    <property type="nucleotide sequence ID" value="NZ_VDUX01000001.1"/>
</dbReference>
<evidence type="ECO:0000259" key="3">
    <source>
        <dbReference type="Pfam" id="PF08501"/>
    </source>
</evidence>
<dbReference type="OrthoDB" id="9776868at2"/>
<evidence type="ECO:0000259" key="4">
    <source>
        <dbReference type="Pfam" id="PF18317"/>
    </source>
</evidence>
<dbReference type="EC" id="1.1.1.25" evidence="5"/>
<dbReference type="Gene3D" id="3.40.50.10860">
    <property type="entry name" value="Leucine Dehydrogenase, chain A, domain 1"/>
    <property type="match status" value="1"/>
</dbReference>
<gene>
    <name evidence="5" type="ORF">FHP06_01660</name>
</gene>
<dbReference type="InterPro" id="IPR046346">
    <property type="entry name" value="Aminoacid_DH-like_N_sf"/>
</dbReference>
<dbReference type="AlphaFoldDB" id="A0A5C8NQ37"/>
<dbReference type="GO" id="GO:0009073">
    <property type="term" value="P:aromatic amino acid family biosynthetic process"/>
    <property type="evidence" value="ECO:0007669"/>
    <property type="project" value="UniProtKB-KW"/>
</dbReference>
<organism evidence="5 6">
    <name type="scientific">Aeromicrobium terrae</name>
    <dbReference type="NCBI Taxonomy" id="2498846"/>
    <lineage>
        <taxon>Bacteria</taxon>
        <taxon>Bacillati</taxon>
        <taxon>Actinomycetota</taxon>
        <taxon>Actinomycetes</taxon>
        <taxon>Propionibacteriales</taxon>
        <taxon>Nocardioidaceae</taxon>
        <taxon>Aeromicrobium</taxon>
    </lineage>
</organism>
<dbReference type="Proteomes" id="UP000321571">
    <property type="component" value="Unassembled WGS sequence"/>
</dbReference>
<dbReference type="SUPFAM" id="SSF53223">
    <property type="entry name" value="Aminoacid dehydrogenase-like, N-terminal domain"/>
    <property type="match status" value="1"/>
</dbReference>
<accession>A0A5C8NQ37</accession>
<feature type="domain" description="Shikimate dehydrogenase substrate binding N-terminal" evidence="3">
    <location>
        <begin position="6"/>
        <end position="87"/>
    </location>
</feature>
<evidence type="ECO:0000256" key="1">
    <source>
        <dbReference type="ARBA" id="ARBA00004871"/>
    </source>
</evidence>
<dbReference type="SUPFAM" id="SSF51735">
    <property type="entry name" value="NAD(P)-binding Rossmann-fold domains"/>
    <property type="match status" value="1"/>
</dbReference>
<dbReference type="GO" id="GO:0050661">
    <property type="term" value="F:NADP binding"/>
    <property type="evidence" value="ECO:0007669"/>
    <property type="project" value="TreeGrafter"/>
</dbReference>
<comment type="caution">
    <text evidence="5">The sequence shown here is derived from an EMBL/GenBank/DDBJ whole genome shotgun (WGS) entry which is preliminary data.</text>
</comment>
<protein>
    <submittedName>
        <fullName evidence="5">Shikimate dehydrogenase</fullName>
        <ecNumber evidence="5">1.1.1.25</ecNumber>
    </submittedName>
</protein>
<dbReference type="GO" id="GO:0019632">
    <property type="term" value="P:shikimate metabolic process"/>
    <property type="evidence" value="ECO:0007669"/>
    <property type="project" value="TreeGrafter"/>
</dbReference>
<dbReference type="PANTHER" id="PTHR21089:SF1">
    <property type="entry name" value="BIFUNCTIONAL 3-DEHYDROQUINATE DEHYDRATASE_SHIKIMATE DEHYDROGENASE, CHLOROPLASTIC"/>
    <property type="match status" value="1"/>
</dbReference>